<proteinExistence type="predicted"/>
<protein>
    <submittedName>
        <fullName evidence="1">Uncharacterized protein</fullName>
    </submittedName>
</protein>
<reference evidence="1" key="1">
    <citation type="journal article" date="2021" name="Proc. Natl. Acad. Sci. U.S.A.">
        <title>A Catalog of Tens of Thousands of Viruses from Human Metagenomes Reveals Hidden Associations with Chronic Diseases.</title>
        <authorList>
            <person name="Tisza M.J."/>
            <person name="Buck C.B."/>
        </authorList>
    </citation>
    <scope>NUCLEOTIDE SEQUENCE</scope>
    <source>
        <strain evidence="1">CtFQq9</strain>
    </source>
</reference>
<organism evidence="1">
    <name type="scientific">Siphoviridae sp. ctFQq9</name>
    <dbReference type="NCBI Taxonomy" id="2826212"/>
    <lineage>
        <taxon>Viruses</taxon>
        <taxon>Duplodnaviria</taxon>
        <taxon>Heunggongvirae</taxon>
        <taxon>Uroviricota</taxon>
        <taxon>Caudoviricetes</taxon>
    </lineage>
</organism>
<name>A0A8S5MBH6_9CAUD</name>
<accession>A0A8S5MBH6</accession>
<evidence type="ECO:0000313" key="1">
    <source>
        <dbReference type="EMBL" id="DAD79520.1"/>
    </source>
</evidence>
<dbReference type="EMBL" id="BK014867">
    <property type="protein sequence ID" value="DAD79520.1"/>
    <property type="molecule type" value="Genomic_DNA"/>
</dbReference>
<sequence>MKTGKTTSFRFARPFLKAMRGRRDALVNRSISLEMLLTF</sequence>